<protein>
    <submittedName>
        <fullName evidence="1">Uncharacterized protein</fullName>
    </submittedName>
</protein>
<name>A0A165QVP2_LACPN</name>
<sequence length="37" mass="4504">MFERKKFIKKLALKISKHHEQKTNGATYNFIEMTKTY</sequence>
<dbReference type="Proteomes" id="UP000076882">
    <property type="component" value="Unassembled WGS sequence"/>
</dbReference>
<proteinExistence type="predicted"/>
<evidence type="ECO:0000313" key="1">
    <source>
        <dbReference type="EMBL" id="KZU91293.1"/>
    </source>
</evidence>
<organism evidence="1">
    <name type="scientific">Lactiplantibacillus plantarum</name>
    <name type="common">Lactobacillus plantarum</name>
    <dbReference type="NCBI Taxonomy" id="1590"/>
    <lineage>
        <taxon>Bacteria</taxon>
        <taxon>Bacillati</taxon>
        <taxon>Bacillota</taxon>
        <taxon>Bacilli</taxon>
        <taxon>Lactobacillales</taxon>
        <taxon>Lactobacillaceae</taxon>
        <taxon>Lactiplantibacillus</taxon>
    </lineage>
</organism>
<dbReference type="AlphaFoldDB" id="A0A165QVP2"/>
<accession>A0A165QVP2</accession>
<dbReference type="EMBL" id="LUXM01000041">
    <property type="protein sequence ID" value="KZU91293.1"/>
    <property type="molecule type" value="Genomic_DNA"/>
</dbReference>
<comment type="caution">
    <text evidence="1">The sequence shown here is derived from an EMBL/GenBank/DDBJ whole genome shotgun (WGS) entry which is preliminary data.</text>
</comment>
<reference evidence="1" key="1">
    <citation type="submission" date="2016-03" db="EMBL/GenBank/DDBJ databases">
        <title>Comparative genomics of 54 Lactobacillus plantarum strains reveals genomic uncoupling from niche constraints.</title>
        <authorList>
            <person name="Martino M.E."/>
        </authorList>
    </citation>
    <scope>NUCLEOTIDE SEQUENCE [LARGE SCALE GENOMIC DNA]</scope>
    <source>
        <strain evidence="1">19.1</strain>
    </source>
</reference>
<gene>
    <name evidence="1" type="ORF">Lp19_3589</name>
</gene>